<dbReference type="Proteomes" id="UP000694700">
    <property type="component" value="Unplaced"/>
</dbReference>
<dbReference type="Ensembl" id="ENSCCRT00015015813.1">
    <property type="protein sequence ID" value="ENSCCRP00015015269.1"/>
    <property type="gene ID" value="ENSCCRG00015006833.1"/>
</dbReference>
<evidence type="ECO:0000313" key="2">
    <source>
        <dbReference type="Ensembl" id="ENSCCRP00015015269.1"/>
    </source>
</evidence>
<protein>
    <submittedName>
        <fullName evidence="2">Ssu-2 homolog, related sequence 1</fullName>
    </submittedName>
</protein>
<keyword evidence="1" id="KW-1133">Transmembrane helix</keyword>
<dbReference type="SUPFAM" id="SSF57184">
    <property type="entry name" value="Growth factor receptor domain"/>
    <property type="match status" value="1"/>
</dbReference>
<dbReference type="PANTHER" id="PTHR48465">
    <property type="entry name" value="PROTEIN SSUH2 HOMOLOG"/>
    <property type="match status" value="1"/>
</dbReference>
<keyword evidence="1" id="KW-0812">Transmembrane</keyword>
<proteinExistence type="predicted"/>
<name>A0A8C1T253_CYPCA</name>
<dbReference type="InterPro" id="IPR009030">
    <property type="entry name" value="Growth_fac_rcpt_cys_sf"/>
</dbReference>
<evidence type="ECO:0000256" key="1">
    <source>
        <dbReference type="SAM" id="Phobius"/>
    </source>
</evidence>
<evidence type="ECO:0000313" key="3">
    <source>
        <dbReference type="Proteomes" id="UP000694700"/>
    </source>
</evidence>
<reference evidence="2" key="1">
    <citation type="submission" date="2025-08" db="UniProtKB">
        <authorList>
            <consortium name="Ensembl"/>
        </authorList>
    </citation>
    <scope>IDENTIFICATION</scope>
</reference>
<keyword evidence="1" id="KW-0472">Membrane</keyword>
<dbReference type="PANTHER" id="PTHR48465:SF1">
    <property type="entry name" value="PROTEIN SSUH2 HOMOLOG"/>
    <property type="match status" value="1"/>
</dbReference>
<dbReference type="InterPro" id="IPR052789">
    <property type="entry name" value="SSUH2_homolog"/>
</dbReference>
<accession>A0A8C1T253</accession>
<dbReference type="AlphaFoldDB" id="A0A8C1T253"/>
<sequence>MERPIVSDYGANYGTINLVYGLPAPAMAAAPATSIHGPSAPPANMFDTVPGYEGTIAGGGGGYLPPLSVPVPVPEQAPSSPNWHIPCISEDQARDFFATYVSSKCCYSSDPVKEGVITSMESFNTYRYRLKTFMESRSTEWSQKPYTGQPVDAGVQPAPGPWQIAAQPPAFFQEHKQTIKVPYTSSVKNCHVFLGMGRNPCTTCAGAGNKFCWVCNGSGYHQSDDRCMHCNGHGRENCSSCSGSGTRQCDTCHGKRQLLDFINHILKWSTEKDEFIAQASSGLRVENLGKVSGKELFKDAQYMVYPVRGFPDVFVGQASERLVRDHQVKYAQTSLILQQVLLSLCASRPFYIVFFYHLIIIIHNFQLQFVCFKTKQCNAQPLL</sequence>
<organism evidence="2 3">
    <name type="scientific">Cyprinus carpio</name>
    <name type="common">Common carp</name>
    <dbReference type="NCBI Taxonomy" id="7962"/>
    <lineage>
        <taxon>Eukaryota</taxon>
        <taxon>Metazoa</taxon>
        <taxon>Chordata</taxon>
        <taxon>Craniata</taxon>
        <taxon>Vertebrata</taxon>
        <taxon>Euteleostomi</taxon>
        <taxon>Actinopterygii</taxon>
        <taxon>Neopterygii</taxon>
        <taxon>Teleostei</taxon>
        <taxon>Ostariophysi</taxon>
        <taxon>Cypriniformes</taxon>
        <taxon>Cyprinidae</taxon>
        <taxon>Cyprininae</taxon>
        <taxon>Cyprinus</taxon>
    </lineage>
</organism>
<feature type="transmembrane region" description="Helical" evidence="1">
    <location>
        <begin position="350"/>
        <end position="372"/>
    </location>
</feature>